<dbReference type="Proteomes" id="UP001562354">
    <property type="component" value="Unassembled WGS sequence"/>
</dbReference>
<evidence type="ECO:0000313" key="3">
    <source>
        <dbReference type="EMBL" id="KAL1297892.1"/>
    </source>
</evidence>
<dbReference type="EMBL" id="JBFMKM010000014">
    <property type="protein sequence ID" value="KAL1297892.1"/>
    <property type="molecule type" value="Genomic_DNA"/>
</dbReference>
<feature type="domain" description="Cytidyltransferase-like" evidence="2">
    <location>
        <begin position="202"/>
        <end position="384"/>
    </location>
</feature>
<dbReference type="PANTHER" id="PTHR10695:SF46">
    <property type="entry name" value="BIFUNCTIONAL COENZYME A SYNTHASE-RELATED"/>
    <property type="match status" value="1"/>
</dbReference>
<dbReference type="InterPro" id="IPR014729">
    <property type="entry name" value="Rossmann-like_a/b/a_fold"/>
</dbReference>
<dbReference type="Gene3D" id="3.40.50.620">
    <property type="entry name" value="HUPs"/>
    <property type="match status" value="1"/>
</dbReference>
<evidence type="ECO:0000313" key="4">
    <source>
        <dbReference type="Proteomes" id="UP001562354"/>
    </source>
</evidence>
<feature type="region of interest" description="Disordered" evidence="1">
    <location>
        <begin position="166"/>
        <end position="199"/>
    </location>
</feature>
<proteinExistence type="predicted"/>
<evidence type="ECO:0000259" key="2">
    <source>
        <dbReference type="Pfam" id="PF01467"/>
    </source>
</evidence>
<protein>
    <recommendedName>
        <fullName evidence="2">Cytidyltransferase-like domain-containing protein</fullName>
    </recommendedName>
</protein>
<dbReference type="SUPFAM" id="SSF52374">
    <property type="entry name" value="Nucleotidylyl transferase"/>
    <property type="match status" value="1"/>
</dbReference>
<dbReference type="PANTHER" id="PTHR10695">
    <property type="entry name" value="DEPHOSPHO-COA KINASE-RELATED"/>
    <property type="match status" value="1"/>
</dbReference>
<dbReference type="Pfam" id="PF01467">
    <property type="entry name" value="CTP_transf_like"/>
    <property type="match status" value="1"/>
</dbReference>
<comment type="caution">
    <text evidence="3">The sequence shown here is derived from an EMBL/GenBank/DDBJ whole genome shotgun (WGS) entry which is preliminary data.</text>
</comment>
<evidence type="ECO:0000256" key="1">
    <source>
        <dbReference type="SAM" id="MobiDB-lite"/>
    </source>
</evidence>
<sequence>MADGAPATFLLLLPPPSTVSVSALKAAYGETLSEVLKEVASATQETVRPAVLDIALAIPHLVGKDTEPRASLYDRTQTIIAAVYKLVCVLATADNINIEDSDGVDARIIPIAWSPDATSTANSPFGPVVDLVTLAGSGRQWQYAFGVETDAGEAFVRAFVAAKQHASHGHHKHSNVEKSTEGSASKYAESSSAHKKHHHTAVGGTFDHLHLGHKLLLTMTAFALDDSNGIITLGITGDELLKNKKHAEYLESWSQRQSSTYQFLSDIMDFNVPDSRSPVVEEVKNDGPNGHVVTVRYGNALEFRFVEIVDPFGPTITDESITNLVLSGETRSGGKAINEKRAEKGWSELQVFEVDVLDPTSDATATEISDQSSYKDKLSSSAIRTRLAEKKASPTA</sequence>
<gene>
    <name evidence="3" type="ORF">AAFC00_006410</name>
</gene>
<dbReference type="GeneID" id="95980109"/>
<name>A0ABR3P5V5_9PEZI</name>
<keyword evidence="4" id="KW-1185">Reference proteome</keyword>
<dbReference type="RefSeq" id="XP_069197574.1">
    <property type="nucleotide sequence ID" value="XM_069346362.1"/>
</dbReference>
<dbReference type="InterPro" id="IPR004821">
    <property type="entry name" value="Cyt_trans-like"/>
</dbReference>
<reference evidence="3 4" key="1">
    <citation type="submission" date="2024-07" db="EMBL/GenBank/DDBJ databases">
        <title>Draft sequence of the Neodothiora populina.</title>
        <authorList>
            <person name="Drown D.D."/>
            <person name="Schuette U.S."/>
            <person name="Buechlein A.B."/>
            <person name="Rusch D.R."/>
            <person name="Winton L.W."/>
            <person name="Adams G.A."/>
        </authorList>
    </citation>
    <scope>NUCLEOTIDE SEQUENCE [LARGE SCALE GENOMIC DNA]</scope>
    <source>
        <strain evidence="3 4">CPC 39397</strain>
    </source>
</reference>
<organism evidence="3 4">
    <name type="scientific">Neodothiora populina</name>
    <dbReference type="NCBI Taxonomy" id="2781224"/>
    <lineage>
        <taxon>Eukaryota</taxon>
        <taxon>Fungi</taxon>
        <taxon>Dikarya</taxon>
        <taxon>Ascomycota</taxon>
        <taxon>Pezizomycotina</taxon>
        <taxon>Dothideomycetes</taxon>
        <taxon>Dothideomycetidae</taxon>
        <taxon>Dothideales</taxon>
        <taxon>Dothioraceae</taxon>
        <taxon>Neodothiora</taxon>
    </lineage>
</organism>
<accession>A0ABR3P5V5</accession>